<evidence type="ECO:0000313" key="1">
    <source>
        <dbReference type="EMBL" id="MBD2535698.1"/>
    </source>
</evidence>
<accession>A0ABR8E2R3</accession>
<dbReference type="PANTHER" id="PTHR30024:SF45">
    <property type="entry name" value="ABC TRANSPORTER SUBSTRATE-BINDING PROTEIN"/>
    <property type="match status" value="1"/>
</dbReference>
<proteinExistence type="predicted"/>
<dbReference type="Pfam" id="PF13379">
    <property type="entry name" value="NMT1_2"/>
    <property type="match status" value="1"/>
</dbReference>
<dbReference type="EMBL" id="JACJSI010000317">
    <property type="protein sequence ID" value="MBD2535698.1"/>
    <property type="molecule type" value="Genomic_DNA"/>
</dbReference>
<evidence type="ECO:0000313" key="2">
    <source>
        <dbReference type="Proteomes" id="UP000623440"/>
    </source>
</evidence>
<organism evidence="1 2">
    <name type="scientific">Nostoc flagelliforme FACHB-838</name>
    <dbReference type="NCBI Taxonomy" id="2692904"/>
    <lineage>
        <taxon>Bacteria</taxon>
        <taxon>Bacillati</taxon>
        <taxon>Cyanobacteriota</taxon>
        <taxon>Cyanophyceae</taxon>
        <taxon>Nostocales</taxon>
        <taxon>Nostocaceae</taxon>
        <taxon>Nostoc</taxon>
    </lineage>
</organism>
<dbReference type="SUPFAM" id="SSF53850">
    <property type="entry name" value="Periplasmic binding protein-like II"/>
    <property type="match status" value="1"/>
</dbReference>
<gene>
    <name evidence="1" type="ORF">H6G97_42585</name>
</gene>
<dbReference type="Proteomes" id="UP000623440">
    <property type="component" value="Unassembled WGS sequence"/>
</dbReference>
<keyword evidence="2" id="KW-1185">Reference proteome</keyword>
<reference evidence="1 2" key="1">
    <citation type="journal article" date="2020" name="ISME J.">
        <title>Comparative genomics reveals insights into cyanobacterial evolution and habitat adaptation.</title>
        <authorList>
            <person name="Chen M.Y."/>
            <person name="Teng W.K."/>
            <person name="Zhao L."/>
            <person name="Hu C.X."/>
            <person name="Zhou Y.K."/>
            <person name="Han B.P."/>
            <person name="Song L.R."/>
            <person name="Shu W.S."/>
        </authorList>
    </citation>
    <scope>NUCLEOTIDE SEQUENCE [LARGE SCALE GENOMIC DNA]</scope>
    <source>
        <strain evidence="1 2">FACHB-838</strain>
    </source>
</reference>
<dbReference type="PANTHER" id="PTHR30024">
    <property type="entry name" value="ALIPHATIC SULFONATES-BINDING PROTEIN-RELATED"/>
    <property type="match status" value="1"/>
</dbReference>
<comment type="caution">
    <text evidence="1">The sequence shown here is derived from an EMBL/GenBank/DDBJ whole genome shotgun (WGS) entry which is preliminary data.</text>
</comment>
<sequence length="298" mass="33510">MQRLGLLEHFLPKGGRYSATRYQIRWSDWTTGAPIVEGLHSGQLDIGILGDYPLLLSAVQPEQTDAQKTRLVSFVSSNPDGSCNAVIVPHQSNLESLEDLRGRVLAVPFKSSAHSMVMRSLQAANLLSNVHLASLEHPNSAKAFEFPIHLADSYAHFAPFPDVACRQGKFRYLSDQRLENLPVFYGVVVRAELADCYPEVVIAYLKALTAAQQWYDRTPVALRLVSQWTRVDTEIIAQILSTSDPKSQPGRFFSETAMRSDWLNLHIHQLSQIPGNEHLKTIDLNHWVQPEFLQKSNL</sequence>
<dbReference type="Gene3D" id="3.40.190.10">
    <property type="entry name" value="Periplasmic binding protein-like II"/>
    <property type="match status" value="2"/>
</dbReference>
<protein>
    <submittedName>
        <fullName evidence="1">ABC transporter substrate-binding protein</fullName>
    </submittedName>
</protein>
<name>A0ABR8E2R3_9NOSO</name>